<evidence type="ECO:0000256" key="2">
    <source>
        <dbReference type="ARBA" id="ARBA00022475"/>
    </source>
</evidence>
<feature type="transmembrane region" description="Helical" evidence="7">
    <location>
        <begin position="92"/>
        <end position="114"/>
    </location>
</feature>
<evidence type="ECO:0000256" key="7">
    <source>
        <dbReference type="SAM" id="Phobius"/>
    </source>
</evidence>
<feature type="transmembrane region" description="Helical" evidence="7">
    <location>
        <begin position="271"/>
        <end position="293"/>
    </location>
</feature>
<keyword evidence="6 7" id="KW-0472">Membrane</keyword>
<feature type="transmembrane region" description="Helical" evidence="7">
    <location>
        <begin position="134"/>
        <end position="157"/>
    </location>
</feature>
<feature type="transmembrane region" description="Helical" evidence="7">
    <location>
        <begin position="7"/>
        <end position="33"/>
    </location>
</feature>
<dbReference type="PIRSF" id="PIRSF006066">
    <property type="entry name" value="HI0050"/>
    <property type="match status" value="1"/>
</dbReference>
<reference evidence="9 10" key="1">
    <citation type="submission" date="2020-08" db="EMBL/GenBank/DDBJ databases">
        <authorList>
            <person name="Liu C."/>
            <person name="Sun Q."/>
        </authorList>
    </citation>
    <scope>NUCLEOTIDE SEQUENCE [LARGE SCALE GENOMIC DNA]</scope>
    <source>
        <strain evidence="9 10">NSJ-62</strain>
    </source>
</reference>
<dbReference type="KEGG" id="ohi:H8790_10530"/>
<accession>A0A7G9B2V1</accession>
<keyword evidence="4 7" id="KW-0812">Transmembrane</keyword>
<dbReference type="Proteomes" id="UP000515960">
    <property type="component" value="Chromosome"/>
</dbReference>
<evidence type="ECO:0000313" key="9">
    <source>
        <dbReference type="EMBL" id="QNL43882.1"/>
    </source>
</evidence>
<dbReference type="GO" id="GO:0022857">
    <property type="term" value="F:transmembrane transporter activity"/>
    <property type="evidence" value="ECO:0007669"/>
    <property type="project" value="TreeGrafter"/>
</dbReference>
<comment type="subcellular location">
    <subcellularLocation>
        <location evidence="1">Cell inner membrane</location>
        <topology evidence="1">Multi-pass membrane protein</topology>
    </subcellularLocation>
</comment>
<dbReference type="GO" id="GO:0005886">
    <property type="term" value="C:plasma membrane"/>
    <property type="evidence" value="ECO:0007669"/>
    <property type="project" value="UniProtKB-SubCell"/>
</dbReference>
<feature type="transmembrane region" description="Helical" evidence="7">
    <location>
        <begin position="53"/>
        <end position="71"/>
    </location>
</feature>
<evidence type="ECO:0000256" key="3">
    <source>
        <dbReference type="ARBA" id="ARBA00022519"/>
    </source>
</evidence>
<evidence type="ECO:0000256" key="1">
    <source>
        <dbReference type="ARBA" id="ARBA00004429"/>
    </source>
</evidence>
<evidence type="ECO:0000259" key="8">
    <source>
        <dbReference type="Pfam" id="PF06808"/>
    </source>
</evidence>
<feature type="transmembrane region" description="Helical" evidence="7">
    <location>
        <begin position="392"/>
        <end position="413"/>
    </location>
</feature>
<dbReference type="RefSeq" id="WP_187332462.1">
    <property type="nucleotide sequence ID" value="NZ_CP060490.1"/>
</dbReference>
<organism evidence="9 10">
    <name type="scientific">Oscillibacter hominis</name>
    <dbReference type="NCBI Taxonomy" id="2763056"/>
    <lineage>
        <taxon>Bacteria</taxon>
        <taxon>Bacillati</taxon>
        <taxon>Bacillota</taxon>
        <taxon>Clostridia</taxon>
        <taxon>Eubacteriales</taxon>
        <taxon>Oscillospiraceae</taxon>
        <taxon>Oscillibacter</taxon>
    </lineage>
</organism>
<feature type="transmembrane region" description="Helical" evidence="7">
    <location>
        <begin position="169"/>
        <end position="192"/>
    </location>
</feature>
<evidence type="ECO:0000256" key="4">
    <source>
        <dbReference type="ARBA" id="ARBA00022692"/>
    </source>
</evidence>
<dbReference type="AlphaFoldDB" id="A0A7G9B2V1"/>
<dbReference type="EMBL" id="CP060490">
    <property type="protein sequence ID" value="QNL43882.1"/>
    <property type="molecule type" value="Genomic_DNA"/>
</dbReference>
<evidence type="ECO:0000313" key="10">
    <source>
        <dbReference type="Proteomes" id="UP000515960"/>
    </source>
</evidence>
<feature type="transmembrane region" description="Helical" evidence="7">
    <location>
        <begin position="242"/>
        <end position="259"/>
    </location>
</feature>
<dbReference type="NCBIfam" id="TIGR00786">
    <property type="entry name" value="dctM"/>
    <property type="match status" value="1"/>
</dbReference>
<sequence length="427" mass="44925">MIPIAVITLLVFLVVGVPVSFAIGLSGLLAILLGSDIAPFMAVQQAVRGMNSFSLMAGPLFILAGEILGGAKLSKRILDFCRACISQVRGGLGMVSVLANMIFAGISGSGAATMSAVGSLTVPELRAAGYKRSFIAALIAGSGALGPIIPPSTNMIVFASLTGFSIGKLFIGGLIPGIIIGICLMFLCRWYAKKYNVDAGSGSFSWKTVWKAFKNAFFALITPLIIVGGVISGVFTATESGIVACLYGLICGFFIYRTLHLKDLVTIFKRAASSSAMLMMIMGISNIYSYIFARENLATTIKNFMLSVTSDPNLVVLIIIVLMLIIGCFMETLAATAVIIPIVYPIVVGLGVDPLVFGVIFSIATVVGGLTPPVGLYLFLSMNIADAPFKDAVKYVAPVVLIVLVVMLLGYLFPPIITFVPNLLMGA</sequence>
<gene>
    <name evidence="9" type="ORF">H8790_10530</name>
</gene>
<dbReference type="PANTHER" id="PTHR33362">
    <property type="entry name" value="SIALIC ACID TRAP TRANSPORTER PERMEASE PROTEIN SIAT-RELATED"/>
    <property type="match status" value="1"/>
</dbReference>
<keyword evidence="2" id="KW-1003">Cell membrane</keyword>
<dbReference type="InterPro" id="IPR004681">
    <property type="entry name" value="TRAP_DctM"/>
</dbReference>
<dbReference type="Pfam" id="PF06808">
    <property type="entry name" value="DctM"/>
    <property type="match status" value="1"/>
</dbReference>
<keyword evidence="5 7" id="KW-1133">Transmembrane helix</keyword>
<feature type="domain" description="TRAP C4-dicarboxylate transport system permease DctM subunit" evidence="8">
    <location>
        <begin position="6"/>
        <end position="415"/>
    </location>
</feature>
<feature type="transmembrane region" description="Helical" evidence="7">
    <location>
        <begin position="355"/>
        <end position="380"/>
    </location>
</feature>
<name>A0A7G9B2V1_9FIRM</name>
<proteinExistence type="predicted"/>
<keyword evidence="10" id="KW-1185">Reference proteome</keyword>
<keyword evidence="3" id="KW-0997">Cell inner membrane</keyword>
<feature type="transmembrane region" description="Helical" evidence="7">
    <location>
        <begin position="314"/>
        <end position="343"/>
    </location>
</feature>
<evidence type="ECO:0000256" key="6">
    <source>
        <dbReference type="ARBA" id="ARBA00023136"/>
    </source>
</evidence>
<feature type="transmembrane region" description="Helical" evidence="7">
    <location>
        <begin position="212"/>
        <end position="235"/>
    </location>
</feature>
<dbReference type="InterPro" id="IPR010656">
    <property type="entry name" value="DctM"/>
</dbReference>
<evidence type="ECO:0000256" key="5">
    <source>
        <dbReference type="ARBA" id="ARBA00022989"/>
    </source>
</evidence>
<protein>
    <submittedName>
        <fullName evidence="9">TRAP transporter large permease</fullName>
    </submittedName>
</protein>